<dbReference type="EMBL" id="CACRUI010000002">
    <property type="protein sequence ID" value="VYT69001.1"/>
    <property type="molecule type" value="Genomic_DNA"/>
</dbReference>
<sequence length="44" mass="5122">MITFFLQMRRTLRVLWSIFKDDETRGIAGITAVLLLSGTLFMQM</sequence>
<gene>
    <name evidence="1" type="ORF">SLLFYP71_00440</name>
</gene>
<accession>A0A6N2YQ30</accession>
<name>A0A6N2YQ30_9STRE</name>
<reference evidence="1" key="1">
    <citation type="submission" date="2019-11" db="EMBL/GenBank/DDBJ databases">
        <authorList>
            <person name="Feng L."/>
        </authorList>
    </citation>
    <scope>NUCLEOTIDE SEQUENCE</scope>
    <source>
        <strain evidence="1">SLutetiensisLFYP71</strain>
    </source>
</reference>
<dbReference type="AlphaFoldDB" id="A0A6N2YQ30"/>
<organism evidence="1">
    <name type="scientific">Streptococcus lutetiensis</name>
    <dbReference type="NCBI Taxonomy" id="150055"/>
    <lineage>
        <taxon>Bacteria</taxon>
        <taxon>Bacillati</taxon>
        <taxon>Bacillota</taxon>
        <taxon>Bacilli</taxon>
        <taxon>Lactobacillales</taxon>
        <taxon>Streptococcaceae</taxon>
        <taxon>Streptococcus</taxon>
    </lineage>
</organism>
<protein>
    <submittedName>
        <fullName evidence="1">Uncharacterized protein</fullName>
    </submittedName>
</protein>
<evidence type="ECO:0000313" key="1">
    <source>
        <dbReference type="EMBL" id="VYT69001.1"/>
    </source>
</evidence>
<dbReference type="RefSeq" id="WP_278638990.1">
    <property type="nucleotide sequence ID" value="NZ_CACRUI010000002.1"/>
</dbReference>
<proteinExistence type="predicted"/>